<reference evidence="8 9" key="1">
    <citation type="journal article" date="2018" name="Int. J. Syst. Evol. Microbiol.">
        <title>Uliginosibacterium sediminicola sp. nov., isolated from freshwater sediment.</title>
        <authorList>
            <person name="Hwang W.M."/>
            <person name="Kim S.M."/>
            <person name="Kang K."/>
            <person name="Ahn T.Y."/>
        </authorList>
    </citation>
    <scope>NUCLEOTIDE SEQUENCE [LARGE SCALE GENOMIC DNA]</scope>
    <source>
        <strain evidence="8 9">M1-21</strain>
    </source>
</reference>
<dbReference type="InterPro" id="IPR001041">
    <property type="entry name" value="2Fe-2S_ferredoxin-type"/>
</dbReference>
<organism evidence="8 9">
    <name type="scientific">Uliginosibacterium sediminicola</name>
    <dbReference type="NCBI Taxonomy" id="2024550"/>
    <lineage>
        <taxon>Bacteria</taxon>
        <taxon>Pseudomonadati</taxon>
        <taxon>Pseudomonadota</taxon>
        <taxon>Betaproteobacteria</taxon>
        <taxon>Rhodocyclales</taxon>
        <taxon>Zoogloeaceae</taxon>
        <taxon>Uliginosibacterium</taxon>
    </lineage>
</organism>
<dbReference type="SUPFAM" id="SSF54292">
    <property type="entry name" value="2Fe-2S ferredoxin-like"/>
    <property type="match status" value="1"/>
</dbReference>
<sequence>MPKLYFILKDDSVRTLDVAPEGSVMTAALLNNVPGVEAECGGCCSCATCHIYVEPEYIEQLPAADEAESELLDFVHAPRQPGSRLACQLDLAAIPDGLRVRVPVTQHEP</sequence>
<name>A0ABU9Z1Y5_9RHOO</name>
<keyword evidence="5" id="KW-0411">Iron-sulfur</keyword>
<protein>
    <submittedName>
        <fullName evidence="8">2Fe-2S ferredoxin</fullName>
    </submittedName>
</protein>
<dbReference type="PANTHER" id="PTHR23426:SF65">
    <property type="entry name" value="FERREDOXIN-2, MITOCHONDRIAL"/>
    <property type="match status" value="1"/>
</dbReference>
<evidence type="ECO:0000313" key="8">
    <source>
        <dbReference type="EMBL" id="MEN3070029.1"/>
    </source>
</evidence>
<keyword evidence="3" id="KW-0479">Metal-binding</keyword>
<dbReference type="EMBL" id="JBDIVE010000010">
    <property type="protein sequence ID" value="MEN3070029.1"/>
    <property type="molecule type" value="Genomic_DNA"/>
</dbReference>
<feature type="domain" description="2Fe-2S ferredoxin-type" evidence="7">
    <location>
        <begin position="2"/>
        <end position="106"/>
    </location>
</feature>
<dbReference type="PRINTS" id="PR00355">
    <property type="entry name" value="ADRENODOXIN"/>
</dbReference>
<evidence type="ECO:0000256" key="2">
    <source>
        <dbReference type="ARBA" id="ARBA00022714"/>
    </source>
</evidence>
<dbReference type="CDD" id="cd00207">
    <property type="entry name" value="fer2"/>
    <property type="match status" value="1"/>
</dbReference>
<dbReference type="RefSeq" id="WP_345920805.1">
    <property type="nucleotide sequence ID" value="NZ_JBDIVE010000010.1"/>
</dbReference>
<evidence type="ECO:0000256" key="3">
    <source>
        <dbReference type="ARBA" id="ARBA00022723"/>
    </source>
</evidence>
<evidence type="ECO:0000256" key="1">
    <source>
        <dbReference type="ARBA" id="ARBA00010914"/>
    </source>
</evidence>
<dbReference type="PROSITE" id="PS51085">
    <property type="entry name" value="2FE2S_FER_2"/>
    <property type="match status" value="1"/>
</dbReference>
<comment type="caution">
    <text evidence="8">The sequence shown here is derived from an EMBL/GenBank/DDBJ whole genome shotgun (WGS) entry which is preliminary data.</text>
</comment>
<evidence type="ECO:0000313" key="9">
    <source>
        <dbReference type="Proteomes" id="UP001410394"/>
    </source>
</evidence>
<dbReference type="InterPro" id="IPR036010">
    <property type="entry name" value="2Fe-2S_ferredoxin-like_sf"/>
</dbReference>
<evidence type="ECO:0000256" key="5">
    <source>
        <dbReference type="ARBA" id="ARBA00023014"/>
    </source>
</evidence>
<gene>
    <name evidence="8" type="ORF">ABDB84_16220</name>
</gene>
<evidence type="ECO:0000256" key="6">
    <source>
        <dbReference type="ARBA" id="ARBA00034078"/>
    </source>
</evidence>
<dbReference type="Proteomes" id="UP001410394">
    <property type="component" value="Unassembled WGS sequence"/>
</dbReference>
<evidence type="ECO:0000259" key="7">
    <source>
        <dbReference type="PROSITE" id="PS51085"/>
    </source>
</evidence>
<dbReference type="PANTHER" id="PTHR23426">
    <property type="entry name" value="FERREDOXIN/ADRENODOXIN"/>
    <property type="match status" value="1"/>
</dbReference>
<proteinExistence type="inferred from homology"/>
<dbReference type="InterPro" id="IPR001055">
    <property type="entry name" value="Adrenodoxin-like"/>
</dbReference>
<comment type="similarity">
    <text evidence="1">Belongs to the adrenodoxin/putidaredoxin family.</text>
</comment>
<keyword evidence="2" id="KW-0001">2Fe-2S</keyword>
<dbReference type="Gene3D" id="3.10.20.30">
    <property type="match status" value="1"/>
</dbReference>
<accession>A0ABU9Z1Y5</accession>
<dbReference type="InterPro" id="IPR012675">
    <property type="entry name" value="Beta-grasp_dom_sf"/>
</dbReference>
<keyword evidence="9" id="KW-1185">Reference proteome</keyword>
<keyword evidence="4" id="KW-0408">Iron</keyword>
<comment type="cofactor">
    <cofactor evidence="6">
        <name>[2Fe-2S] cluster</name>
        <dbReference type="ChEBI" id="CHEBI:190135"/>
    </cofactor>
</comment>
<evidence type="ECO:0000256" key="4">
    <source>
        <dbReference type="ARBA" id="ARBA00023004"/>
    </source>
</evidence>